<comment type="caution">
    <text evidence="2">The sequence shown here is derived from an EMBL/GenBank/DDBJ whole genome shotgun (WGS) entry which is preliminary data.</text>
</comment>
<feature type="domain" description="N-acetyltransferase" evidence="1">
    <location>
        <begin position="30"/>
        <end position="160"/>
    </location>
</feature>
<evidence type="ECO:0000313" key="3">
    <source>
        <dbReference type="Proteomes" id="UP001430804"/>
    </source>
</evidence>
<evidence type="ECO:0000313" key="2">
    <source>
        <dbReference type="EMBL" id="MBW3096662.1"/>
    </source>
</evidence>
<dbReference type="RefSeq" id="WP_219200441.1">
    <property type="nucleotide sequence ID" value="NZ_JAHWQX010000001.1"/>
</dbReference>
<accession>A0ABS6WL49</accession>
<reference evidence="2" key="1">
    <citation type="submission" date="2021-07" db="EMBL/GenBank/DDBJ databases">
        <title>Pseudohoeflea marina sp. nov. a polyhydroxyalcanoate-producing bacterium.</title>
        <authorList>
            <person name="Zheng W."/>
            <person name="Yu S."/>
            <person name="Huang Y."/>
        </authorList>
    </citation>
    <scope>NUCLEOTIDE SEQUENCE</scope>
    <source>
        <strain evidence="2">DP4N28-3</strain>
    </source>
</reference>
<evidence type="ECO:0000259" key="1">
    <source>
        <dbReference type="Pfam" id="PF13302"/>
    </source>
</evidence>
<dbReference type="EMBL" id="JAHWQX010000001">
    <property type="protein sequence ID" value="MBW3096662.1"/>
    <property type="molecule type" value="Genomic_DNA"/>
</dbReference>
<proteinExistence type="predicted"/>
<dbReference type="Proteomes" id="UP001430804">
    <property type="component" value="Unassembled WGS sequence"/>
</dbReference>
<organism evidence="2 3">
    <name type="scientific">Pseudohoeflea coraliihabitans</name>
    <dbReference type="NCBI Taxonomy" id="2860393"/>
    <lineage>
        <taxon>Bacteria</taxon>
        <taxon>Pseudomonadati</taxon>
        <taxon>Pseudomonadota</taxon>
        <taxon>Alphaproteobacteria</taxon>
        <taxon>Hyphomicrobiales</taxon>
        <taxon>Rhizobiaceae</taxon>
        <taxon>Pseudohoeflea</taxon>
    </lineage>
</organism>
<protein>
    <submittedName>
        <fullName evidence="2">GNAT family N-acetyltransferase</fullName>
    </submittedName>
</protein>
<dbReference type="InterPro" id="IPR000182">
    <property type="entry name" value="GNAT_dom"/>
</dbReference>
<keyword evidence="3" id="KW-1185">Reference proteome</keyword>
<gene>
    <name evidence="2" type="ORF">KY465_05160</name>
</gene>
<name>A0ABS6WL49_9HYPH</name>
<dbReference type="Pfam" id="PF13302">
    <property type="entry name" value="Acetyltransf_3"/>
    <property type="match status" value="1"/>
</dbReference>
<sequence>MTRSAPPRIRPPLAAQRLKPVFIDRWSDKLRLRTLKPSEVTPVIEEWLTAPEIMEGVNAPRAAMGTEAFRAYVASFDNIRRNLVAIRNRSDDAPLGLMMLELDLRHKVGALHVVIGEADHRNLSTTINAVRIMVRYFFIERKMEKLTFQPLARNRAAVAACTFAMLTLEGTLRSHRIDGRTGERLDQMVFGMTREEYVVRDQANVKAGTAAPYEGPGVPAAVRRALPAELE</sequence>